<dbReference type="Pfam" id="PF13513">
    <property type="entry name" value="HEAT_EZ"/>
    <property type="match status" value="1"/>
</dbReference>
<keyword evidence="6" id="KW-0653">Protein transport</keyword>
<keyword evidence="7" id="KW-0539">Nucleus</keyword>
<feature type="compositionally biased region" description="Acidic residues" evidence="12">
    <location>
        <begin position="356"/>
        <end position="371"/>
    </location>
</feature>
<evidence type="ECO:0000313" key="14">
    <source>
        <dbReference type="EnsemblMetazoa" id="CLYHEMP004590.1"/>
    </source>
</evidence>
<evidence type="ECO:0000256" key="6">
    <source>
        <dbReference type="ARBA" id="ARBA00022927"/>
    </source>
</evidence>
<dbReference type="InterPro" id="IPR057672">
    <property type="entry name" value="TPR_IPO4/5"/>
</dbReference>
<evidence type="ECO:0000256" key="7">
    <source>
        <dbReference type="ARBA" id="ARBA00023242"/>
    </source>
</evidence>
<dbReference type="GO" id="GO:0031981">
    <property type="term" value="C:nuclear lumen"/>
    <property type="evidence" value="ECO:0007669"/>
    <property type="project" value="UniProtKB-ARBA"/>
</dbReference>
<dbReference type="Gene3D" id="1.25.10.10">
    <property type="entry name" value="Leucine-rich Repeat Variant"/>
    <property type="match status" value="2"/>
</dbReference>
<dbReference type="FunFam" id="1.25.10.10:FF:000028">
    <property type="entry name" value="Transportin-1 isoform 1"/>
    <property type="match status" value="1"/>
</dbReference>
<evidence type="ECO:0000256" key="3">
    <source>
        <dbReference type="ARBA" id="ARBA00022448"/>
    </source>
</evidence>
<dbReference type="Proteomes" id="UP000594262">
    <property type="component" value="Unplaced"/>
</dbReference>
<dbReference type="SUPFAM" id="SSF48371">
    <property type="entry name" value="ARM repeat"/>
    <property type="match status" value="1"/>
</dbReference>
<dbReference type="InterPro" id="IPR016024">
    <property type="entry name" value="ARM-type_fold"/>
</dbReference>
<protein>
    <recommendedName>
        <fullName evidence="9">Transportin-1</fullName>
    </recommendedName>
    <alternativeName>
        <fullName evidence="10">Importin beta-2</fullName>
    </alternativeName>
    <alternativeName>
        <fullName evidence="11">Karyopherin beta-2</fullName>
    </alternativeName>
</protein>
<dbReference type="Pfam" id="PF25780">
    <property type="entry name" value="TPR_IPO5"/>
    <property type="match status" value="1"/>
</dbReference>
<evidence type="ECO:0000256" key="5">
    <source>
        <dbReference type="ARBA" id="ARBA00022737"/>
    </source>
</evidence>
<keyword evidence="3" id="KW-0813">Transport</keyword>
<reference evidence="14" key="1">
    <citation type="submission" date="2021-01" db="UniProtKB">
        <authorList>
            <consortium name="EnsemblMetazoa"/>
        </authorList>
    </citation>
    <scope>IDENTIFICATION</scope>
</reference>
<keyword evidence="4" id="KW-0963">Cytoplasm</keyword>
<dbReference type="GO" id="GO:0006606">
    <property type="term" value="P:protein import into nucleus"/>
    <property type="evidence" value="ECO:0007669"/>
    <property type="project" value="InterPro"/>
</dbReference>
<comment type="similarity">
    <text evidence="8">Belongs to the importin beta family. Importin beta-2 subfamily.</text>
</comment>
<dbReference type="GO" id="GO:0031267">
    <property type="term" value="F:small GTPase binding"/>
    <property type="evidence" value="ECO:0007669"/>
    <property type="project" value="InterPro"/>
</dbReference>
<dbReference type="InterPro" id="IPR001494">
    <property type="entry name" value="Importin-beta_N"/>
</dbReference>
<sequence>MEALNWQPDQQGLEQILQLLKESQSPDTETQRAVQEKLESLNQFPDFNNYLIFVLTKLKTDGIDEPTRSLAGLILKNNVKSNYTKFPAECRQFVKAECLYAIGDPSPLIRATIGILITTIAQKEFGTWPELLPMLMRMLDSEDYNVCEGAFGALQKICEDLSRQLEGENHTQILNVMIPKFLQFFKHQSPKLRSHALACVNQFIICRSQVLMNNIDKFMEGLFALSNDDDAEVRKNVCRAIVMLVEVRVEQLIPNMNNLVEYMLIRTQDSEDSVALEACEFWLALAEQPICKQVLQPFLPRLVPILVNGMKYSGMDIMLLKGDVEEDETIPDNEQDIRPRFHKSKIHNLDQRENSKDEDDDGEDSDSDIDGDMNDDFLTDWNLRKCSAAALDVLATVFRDDLLPFLLPILKEILFHPDWVTKESGILVLGAIAEGCVNGINPHLPELVPFLITSLNDKKALVRSITCWTLSRYSHWIVSQPHELYLQKLMTELLKRVLDKNKRVQEAACSAFATLEEEACTELVPYLGFILETLVFAFNKYQHKNLLILYDAIGTLADSVGPHLNKPEYINMLMPPLISKWNALKDEDKDLFPLLECLSSVATALQSGFLPYAEPVYYRCVSLVEQTLAQCYAAQMNPGQFEMPDKDFMVVALDLLSGLAEGLEGQIEQFVKDSNIMALLFQCMQDPGLEVKQSSFALLGDLTKACFQHVKPATRDIIPILGQNLNPEFISVCNNATWAIGELAIMLGAEMNEFLSVVLQQLISIINRPKTPKTLLENTAITIGRLGLVCPSDISPHLAQFIRPWCTSLRNIRDNDEKDSAFRGICALIGLNPGGVVQDFIFFCDAVASWNSPAADLKEMFNSILFGFKNQVGDENWQRFSDQFPPPLKERLKTHYGI</sequence>
<dbReference type="PANTHER" id="PTHR10527">
    <property type="entry name" value="IMPORTIN BETA"/>
    <property type="match status" value="1"/>
</dbReference>
<evidence type="ECO:0000256" key="9">
    <source>
        <dbReference type="ARBA" id="ARBA00067327"/>
    </source>
</evidence>
<dbReference type="RefSeq" id="XP_066915205.1">
    <property type="nucleotide sequence ID" value="XM_067059104.1"/>
</dbReference>
<dbReference type="EnsemblMetazoa" id="CLYHEMT004590.1">
    <property type="protein sequence ID" value="CLYHEMP004590.1"/>
    <property type="gene ID" value="CLYHEMG004590"/>
</dbReference>
<dbReference type="GO" id="GO:0005737">
    <property type="term" value="C:cytoplasm"/>
    <property type="evidence" value="ECO:0007669"/>
    <property type="project" value="UniProtKB-SubCell"/>
</dbReference>
<evidence type="ECO:0000259" key="13">
    <source>
        <dbReference type="PROSITE" id="PS50166"/>
    </source>
</evidence>
<dbReference type="AlphaFoldDB" id="A0A7M5UU70"/>
<dbReference type="OrthoDB" id="951172at2759"/>
<keyword evidence="5" id="KW-0677">Repeat</keyword>
<evidence type="ECO:0000256" key="11">
    <source>
        <dbReference type="ARBA" id="ARBA00080641"/>
    </source>
</evidence>
<evidence type="ECO:0000256" key="2">
    <source>
        <dbReference type="ARBA" id="ARBA00004496"/>
    </source>
</evidence>
<dbReference type="PROSITE" id="PS50166">
    <property type="entry name" value="IMPORTIN_B_NT"/>
    <property type="match status" value="1"/>
</dbReference>
<dbReference type="GeneID" id="136802373"/>
<dbReference type="SMART" id="SM00913">
    <property type="entry name" value="IBN_N"/>
    <property type="match status" value="1"/>
</dbReference>
<feature type="region of interest" description="Disordered" evidence="12">
    <location>
        <begin position="348"/>
        <end position="371"/>
    </location>
</feature>
<keyword evidence="15" id="KW-1185">Reference proteome</keyword>
<evidence type="ECO:0000256" key="12">
    <source>
        <dbReference type="SAM" id="MobiDB-lite"/>
    </source>
</evidence>
<dbReference type="Pfam" id="PF03810">
    <property type="entry name" value="IBN_N"/>
    <property type="match status" value="1"/>
</dbReference>
<evidence type="ECO:0000313" key="15">
    <source>
        <dbReference type="Proteomes" id="UP000594262"/>
    </source>
</evidence>
<dbReference type="InterPro" id="IPR011989">
    <property type="entry name" value="ARM-like"/>
</dbReference>
<accession>A0A7M5UU70</accession>
<proteinExistence type="inferred from homology"/>
<comment type="subcellular location">
    <subcellularLocation>
        <location evidence="2">Cytoplasm</location>
    </subcellularLocation>
    <subcellularLocation>
        <location evidence="1">Nucleus</location>
    </subcellularLocation>
</comment>
<evidence type="ECO:0000256" key="1">
    <source>
        <dbReference type="ARBA" id="ARBA00004123"/>
    </source>
</evidence>
<evidence type="ECO:0000256" key="4">
    <source>
        <dbReference type="ARBA" id="ARBA00022490"/>
    </source>
</evidence>
<organism evidence="14 15">
    <name type="scientific">Clytia hemisphaerica</name>
    <dbReference type="NCBI Taxonomy" id="252671"/>
    <lineage>
        <taxon>Eukaryota</taxon>
        <taxon>Metazoa</taxon>
        <taxon>Cnidaria</taxon>
        <taxon>Hydrozoa</taxon>
        <taxon>Hydroidolina</taxon>
        <taxon>Leptothecata</taxon>
        <taxon>Obeliida</taxon>
        <taxon>Clytiidae</taxon>
        <taxon>Clytia</taxon>
    </lineage>
</organism>
<feature type="domain" description="Importin N-terminal" evidence="13">
    <location>
        <begin position="34"/>
        <end position="104"/>
    </location>
</feature>
<evidence type="ECO:0000256" key="8">
    <source>
        <dbReference type="ARBA" id="ARBA00038423"/>
    </source>
</evidence>
<dbReference type="InterPro" id="IPR040122">
    <property type="entry name" value="Importin_beta"/>
</dbReference>
<evidence type="ECO:0000256" key="10">
    <source>
        <dbReference type="ARBA" id="ARBA00076938"/>
    </source>
</evidence>
<name>A0A7M5UU70_9CNID</name>